<dbReference type="EMBL" id="JBHTIU010000058">
    <property type="protein sequence ID" value="MFD0870746.1"/>
    <property type="molecule type" value="Genomic_DNA"/>
</dbReference>
<reference evidence="3" key="1">
    <citation type="journal article" date="2019" name="Int. J. Syst. Evol. Microbiol.">
        <title>The Global Catalogue of Microorganisms (GCM) 10K type strain sequencing project: providing services to taxonomists for standard genome sequencing and annotation.</title>
        <authorList>
            <consortium name="The Broad Institute Genomics Platform"/>
            <consortium name="The Broad Institute Genome Sequencing Center for Infectious Disease"/>
            <person name="Wu L."/>
            <person name="Ma J."/>
        </authorList>
    </citation>
    <scope>NUCLEOTIDE SEQUENCE [LARGE SCALE GENOMIC DNA]</scope>
    <source>
        <strain evidence="3">CCUG 57263</strain>
    </source>
</reference>
<dbReference type="Proteomes" id="UP001597120">
    <property type="component" value="Unassembled WGS sequence"/>
</dbReference>
<keyword evidence="1" id="KW-1133">Transmembrane helix</keyword>
<keyword evidence="3" id="KW-1185">Reference proteome</keyword>
<gene>
    <name evidence="2" type="ORF">ACFQ03_16450</name>
</gene>
<accession>A0ABW3DCN7</accession>
<sequence>MMNVELVSRQTVYQADAERVETIKSIRSKVRMICGQCMQRPVRVEMIDGHVYEGTIVHMDNGHLYLSVPQYPSMQRSFWNPYYNAYAYNNVILPLVLYELLVITLLS</sequence>
<evidence type="ECO:0000313" key="3">
    <source>
        <dbReference type="Proteomes" id="UP001597120"/>
    </source>
</evidence>
<protein>
    <recommendedName>
        <fullName evidence="4">Acetyl-CoA acetyltransferase</fullName>
    </recommendedName>
</protein>
<evidence type="ECO:0000256" key="1">
    <source>
        <dbReference type="SAM" id="Phobius"/>
    </source>
</evidence>
<organism evidence="2 3">
    <name type="scientific">Paenibacillus residui</name>
    <dbReference type="NCBI Taxonomy" id="629724"/>
    <lineage>
        <taxon>Bacteria</taxon>
        <taxon>Bacillati</taxon>
        <taxon>Bacillota</taxon>
        <taxon>Bacilli</taxon>
        <taxon>Bacillales</taxon>
        <taxon>Paenibacillaceae</taxon>
        <taxon>Paenibacillus</taxon>
    </lineage>
</organism>
<feature type="transmembrane region" description="Helical" evidence="1">
    <location>
        <begin position="86"/>
        <end position="106"/>
    </location>
</feature>
<name>A0ABW3DCN7_9BACL</name>
<comment type="caution">
    <text evidence="2">The sequence shown here is derived from an EMBL/GenBank/DDBJ whole genome shotgun (WGS) entry which is preliminary data.</text>
</comment>
<proteinExistence type="predicted"/>
<evidence type="ECO:0000313" key="2">
    <source>
        <dbReference type="EMBL" id="MFD0870746.1"/>
    </source>
</evidence>
<evidence type="ECO:0008006" key="4">
    <source>
        <dbReference type="Google" id="ProtNLM"/>
    </source>
</evidence>
<dbReference type="RefSeq" id="WP_313960611.1">
    <property type="nucleotide sequence ID" value="NZ_JBHTIU010000058.1"/>
</dbReference>
<keyword evidence="1" id="KW-0472">Membrane</keyword>
<keyword evidence="1" id="KW-0812">Transmembrane</keyword>